<dbReference type="Proteomes" id="UP001189122">
    <property type="component" value="Unassembled WGS sequence"/>
</dbReference>
<organism evidence="1">
    <name type="scientific">Spirodela intermedia</name>
    <name type="common">Intermediate duckweed</name>
    <dbReference type="NCBI Taxonomy" id="51605"/>
    <lineage>
        <taxon>Eukaryota</taxon>
        <taxon>Viridiplantae</taxon>
        <taxon>Streptophyta</taxon>
        <taxon>Embryophyta</taxon>
        <taxon>Tracheophyta</taxon>
        <taxon>Spermatophyta</taxon>
        <taxon>Magnoliopsida</taxon>
        <taxon>Liliopsida</taxon>
        <taxon>Araceae</taxon>
        <taxon>Lemnoideae</taxon>
        <taxon>Spirodela</taxon>
    </lineage>
</organism>
<dbReference type="EMBL" id="LR743598">
    <property type="protein sequence ID" value="CAA2629412.1"/>
    <property type="molecule type" value="Genomic_DNA"/>
</dbReference>
<dbReference type="EMBL" id="CACRZD030000011">
    <property type="protein sequence ID" value="CAA6668656.1"/>
    <property type="molecule type" value="Genomic_DNA"/>
</dbReference>
<dbReference type="AlphaFoldDB" id="A0A7I8JES4"/>
<protein>
    <submittedName>
        <fullName evidence="1">Uncharacterized protein</fullName>
    </submittedName>
</protein>
<gene>
    <name evidence="1" type="ORF">SI7747_11015050</name>
</gene>
<accession>A0A7I8JES4</accession>
<evidence type="ECO:0000313" key="1">
    <source>
        <dbReference type="EMBL" id="CAA2629412.1"/>
    </source>
</evidence>
<keyword evidence="2" id="KW-1185">Reference proteome</keyword>
<reference evidence="1 2" key="1">
    <citation type="submission" date="2019-12" db="EMBL/GenBank/DDBJ databases">
        <authorList>
            <person name="Scholz U."/>
            <person name="Mascher M."/>
            <person name="Fiebig A."/>
        </authorList>
    </citation>
    <scope>NUCLEOTIDE SEQUENCE</scope>
</reference>
<sequence>MVLISYPCMVYIRQLYQTDYSPQCPQ</sequence>
<proteinExistence type="predicted"/>
<evidence type="ECO:0000313" key="2">
    <source>
        <dbReference type="Proteomes" id="UP001189122"/>
    </source>
</evidence>
<name>A0A7I8JES4_SPIIN</name>